<reference evidence="1" key="2">
    <citation type="submission" date="2015-05" db="EMBL/GenBank/DDBJ databases">
        <authorList>
            <person name="Wang D.B."/>
            <person name="Wang M."/>
        </authorList>
    </citation>
    <scope>NUCLEOTIDE SEQUENCE [LARGE SCALE GENOMIC DNA]</scope>
    <source>
        <strain evidence="1">DU22</strain>
    </source>
</reference>
<dbReference type="GO" id="GO:0004177">
    <property type="term" value="F:aminopeptidase activity"/>
    <property type="evidence" value="ECO:0007669"/>
    <property type="project" value="UniProtKB-KW"/>
</dbReference>
<dbReference type="Gene3D" id="3.40.630.10">
    <property type="entry name" value="Zn peptidases"/>
    <property type="match status" value="2"/>
</dbReference>
<protein>
    <submittedName>
        <fullName evidence="1">M42 glutamyl aminopeptidase</fullName>
    </submittedName>
    <submittedName>
        <fullName evidence="2">Peptidase M42</fullName>
    </submittedName>
</protein>
<keyword evidence="1" id="KW-0378">Hydrolase</keyword>
<dbReference type="SUPFAM" id="SSF53187">
    <property type="entry name" value="Zn-dependent exopeptidases"/>
    <property type="match status" value="1"/>
</dbReference>
<dbReference type="RefSeq" id="WP_066182777.1">
    <property type="nucleotide sequence ID" value="NZ_LCUJ01000001.1"/>
</dbReference>
<reference evidence="3" key="1">
    <citation type="submission" date="2015-05" db="EMBL/GenBank/DDBJ databases">
        <authorList>
            <person name="Rovetto F."/>
            <person name="Cocolin L."/>
            <person name="Illeghems K."/>
            <person name="Van Nieuwerburgh F."/>
            <person name="Houf K."/>
        </authorList>
    </citation>
    <scope>NUCLEOTIDE SEQUENCE [LARGE SCALE GENOMIC DNA]</scope>
    <source>
        <strain evidence="3">DU22</strain>
    </source>
</reference>
<dbReference type="InterPro" id="IPR051464">
    <property type="entry name" value="Peptidase_M42_aminopept"/>
</dbReference>
<dbReference type="PATRIC" id="fig|544718.43.peg.885"/>
<dbReference type="STRING" id="544718.AAX25_00906"/>
<organism evidence="1 3">
    <name type="scientific">Aliarcobacter thereius</name>
    <dbReference type="NCBI Taxonomy" id="544718"/>
    <lineage>
        <taxon>Bacteria</taxon>
        <taxon>Pseudomonadati</taxon>
        <taxon>Campylobacterota</taxon>
        <taxon>Epsilonproteobacteria</taxon>
        <taxon>Campylobacterales</taxon>
        <taxon>Arcobacteraceae</taxon>
        <taxon>Aliarcobacter</taxon>
    </lineage>
</organism>
<dbReference type="OrthoDB" id="5347391at2"/>
<dbReference type="AlphaFoldDB" id="A0A1C0B9B3"/>
<accession>A0A1C0B9B3</accession>
<evidence type="ECO:0000313" key="1">
    <source>
        <dbReference type="EMBL" id="OCM00174.1"/>
    </source>
</evidence>
<evidence type="ECO:0000313" key="4">
    <source>
        <dbReference type="Proteomes" id="UP000308001"/>
    </source>
</evidence>
<reference evidence="2 4" key="3">
    <citation type="submission" date="2019-05" db="EMBL/GenBank/DDBJ databases">
        <title>Arcobacter cibarius and Arcobacter thereius providing challenges in identification an antibiotic susceptibility and Quinolone resistance.</title>
        <authorList>
            <person name="Busch A."/>
            <person name="Hanel I."/>
            <person name="Hotzel H."/>
            <person name="Tomaso H."/>
        </authorList>
    </citation>
    <scope>NUCLEOTIDE SEQUENCE [LARGE SCALE GENOMIC DNA]</scope>
    <source>
        <strain evidence="2 4">17CS1191_2</strain>
    </source>
</reference>
<proteinExistence type="predicted"/>
<dbReference type="EMBL" id="VBUF01000002">
    <property type="protein sequence ID" value="TLS72382.1"/>
    <property type="molecule type" value="Genomic_DNA"/>
</dbReference>
<name>A0A1C0B9B3_9BACT</name>
<comment type="caution">
    <text evidence="1">The sequence shown here is derived from an EMBL/GenBank/DDBJ whole genome shotgun (WGS) entry which is preliminary data.</text>
</comment>
<evidence type="ECO:0000313" key="2">
    <source>
        <dbReference type="EMBL" id="TLS72382.1"/>
    </source>
</evidence>
<dbReference type="PANTHER" id="PTHR32481">
    <property type="entry name" value="AMINOPEPTIDASE"/>
    <property type="match status" value="1"/>
</dbReference>
<keyword evidence="1" id="KW-0031">Aminopeptidase</keyword>
<dbReference type="Proteomes" id="UP000093281">
    <property type="component" value="Unassembled WGS sequence"/>
</dbReference>
<gene>
    <name evidence="1" type="ORF">AAX29_00172</name>
    <name evidence="2" type="ORF">FE246_03075</name>
</gene>
<dbReference type="EMBL" id="LCUJ01000001">
    <property type="protein sequence ID" value="OCM00174.1"/>
    <property type="molecule type" value="Genomic_DNA"/>
</dbReference>
<dbReference type="Proteomes" id="UP000308001">
    <property type="component" value="Unassembled WGS sequence"/>
</dbReference>
<sequence>MNASFLNEQKNFSIFLDLLKQLIRVPSVTGAEHSFLLYLKRELDELGIKTEHYDGLLVAIGNEPTNGILSAHIDRHGIICTGPNEFQFAAFLAKNRSDLRGNSLSEQTFQLISKRYINQDVHAYDPFNGGYLGMGKIKDSFLKEEINNLIFEIEGLNHLVPSTPIAFVDKLKQEEDLISAQLDNVISAAIILFLYQNGFQGTAFFTAQEEAGKSWRFINEWFKKNKLSTNRLIVLDTSPYDNRDEANKQKIVLRNKDANAKFKSPLLKEIKSFCKKNKISFSCKDEFLKEKNISRVKDGLKPLSIGSTELGRIILESNGTIQGTTLQIPTTGYHTVDETANILSVKSVIFILSSFYIKNFSKQF</sequence>
<evidence type="ECO:0000313" key="3">
    <source>
        <dbReference type="Proteomes" id="UP000093281"/>
    </source>
</evidence>
<keyword evidence="1" id="KW-0645">Protease</keyword>
<dbReference type="PANTHER" id="PTHR32481:SF0">
    <property type="entry name" value="AMINOPEPTIDASE YPDE-RELATED"/>
    <property type="match status" value="1"/>
</dbReference>